<proteinExistence type="predicted"/>
<keyword evidence="2" id="KW-1185">Reference proteome</keyword>
<name>A0ABT1TCX0_9GAMM</name>
<organism evidence="1 2">
    <name type="scientific">Methylomonas subterranea</name>
    <dbReference type="NCBI Taxonomy" id="2952225"/>
    <lineage>
        <taxon>Bacteria</taxon>
        <taxon>Pseudomonadati</taxon>
        <taxon>Pseudomonadota</taxon>
        <taxon>Gammaproteobacteria</taxon>
        <taxon>Methylococcales</taxon>
        <taxon>Methylococcaceae</taxon>
        <taxon>Methylomonas</taxon>
    </lineage>
</organism>
<dbReference type="Proteomes" id="UP001524499">
    <property type="component" value="Unassembled WGS sequence"/>
</dbReference>
<protein>
    <submittedName>
        <fullName evidence="1">Uncharacterized protein</fullName>
    </submittedName>
</protein>
<accession>A0ABT1TCX0</accession>
<comment type="caution">
    <text evidence="1">The sequence shown here is derived from an EMBL/GenBank/DDBJ whole genome shotgun (WGS) entry which is preliminary data.</text>
</comment>
<sequence>MKNGIAVPAQQPEWRLRAEQNYQRIKAFYESRGGTQWHKVTVDPRLFNRVWRAMLKLPKGDNPPPIDRR</sequence>
<reference evidence="1 2" key="1">
    <citation type="submission" date="2022-07" db="EMBL/GenBank/DDBJ databases">
        <title>Methylomonas rivi sp. nov., Methylomonas rosea sp. nov., Methylomonas aureus sp. nov. and Methylomonas subterranea sp. nov., four novel methanotrophs isolated from a freshwater creek and the deep terrestrial subsurface.</title>
        <authorList>
            <person name="Abin C."/>
            <person name="Sankaranarayanan K."/>
            <person name="Garner C."/>
            <person name="Sindelar R."/>
            <person name="Kotary K."/>
            <person name="Garner R."/>
            <person name="Barclay S."/>
            <person name="Lawson P."/>
            <person name="Krumholz L."/>
        </authorList>
    </citation>
    <scope>NUCLEOTIDE SEQUENCE [LARGE SCALE GENOMIC DNA]</scope>
    <source>
        <strain evidence="1 2">SURF-2</strain>
    </source>
</reference>
<gene>
    <name evidence="1" type="ORF">NP590_04075</name>
</gene>
<evidence type="ECO:0000313" key="1">
    <source>
        <dbReference type="EMBL" id="MCQ8103275.1"/>
    </source>
</evidence>
<evidence type="ECO:0000313" key="2">
    <source>
        <dbReference type="Proteomes" id="UP001524499"/>
    </source>
</evidence>
<dbReference type="EMBL" id="JANIBJ010000005">
    <property type="protein sequence ID" value="MCQ8103275.1"/>
    <property type="molecule type" value="Genomic_DNA"/>
</dbReference>
<dbReference type="RefSeq" id="WP_256600962.1">
    <property type="nucleotide sequence ID" value="NZ_JANIBJ010000005.1"/>
</dbReference>